<dbReference type="OrthoDB" id="197262at2"/>
<keyword evidence="4 6" id="KW-1133">Transmembrane helix</keyword>
<comment type="subcellular location">
    <subcellularLocation>
        <location evidence="1">Cell membrane</location>
        <topology evidence="1">Multi-pass membrane protein</topology>
    </subcellularLocation>
</comment>
<keyword evidence="3 6" id="KW-0812">Transmembrane</keyword>
<organism evidence="8 9">
    <name type="scientific">Lacipirellula limnantheis</name>
    <dbReference type="NCBI Taxonomy" id="2528024"/>
    <lineage>
        <taxon>Bacteria</taxon>
        <taxon>Pseudomonadati</taxon>
        <taxon>Planctomycetota</taxon>
        <taxon>Planctomycetia</taxon>
        <taxon>Pirellulales</taxon>
        <taxon>Lacipirellulaceae</taxon>
        <taxon>Lacipirellula</taxon>
    </lineage>
</organism>
<evidence type="ECO:0000256" key="6">
    <source>
        <dbReference type="SAM" id="Phobius"/>
    </source>
</evidence>
<feature type="transmembrane region" description="Helical" evidence="6">
    <location>
        <begin position="103"/>
        <end position="122"/>
    </location>
</feature>
<evidence type="ECO:0000256" key="3">
    <source>
        <dbReference type="ARBA" id="ARBA00022692"/>
    </source>
</evidence>
<feature type="transmembrane region" description="Helical" evidence="6">
    <location>
        <begin position="66"/>
        <end position="83"/>
    </location>
</feature>
<protein>
    <recommendedName>
        <fullName evidence="7">Cytochrome b561 bacterial/Ni-hydrogenase domain-containing protein</fullName>
    </recommendedName>
</protein>
<dbReference type="InterPro" id="IPR011577">
    <property type="entry name" value="Cyt_b561_bac/Ni-Hgenase"/>
</dbReference>
<dbReference type="PROSITE" id="PS51257">
    <property type="entry name" value="PROKAR_LIPOPROTEIN"/>
    <property type="match status" value="1"/>
</dbReference>
<dbReference type="EMBL" id="CP036339">
    <property type="protein sequence ID" value="QDT73157.1"/>
    <property type="molecule type" value="Genomic_DNA"/>
</dbReference>
<proteinExistence type="predicted"/>
<evidence type="ECO:0000259" key="7">
    <source>
        <dbReference type="Pfam" id="PF01292"/>
    </source>
</evidence>
<dbReference type="PANTHER" id="PTHR30485:SF2">
    <property type="entry name" value="BLL0597 PROTEIN"/>
    <property type="match status" value="1"/>
</dbReference>
<name>A0A517TXQ8_9BACT</name>
<accession>A0A517TXQ8</accession>
<feature type="domain" description="Cytochrome b561 bacterial/Ni-hydrogenase" evidence="7">
    <location>
        <begin position="7"/>
        <end position="169"/>
    </location>
</feature>
<dbReference type="GO" id="GO:0009055">
    <property type="term" value="F:electron transfer activity"/>
    <property type="evidence" value="ECO:0007669"/>
    <property type="project" value="InterPro"/>
</dbReference>
<keyword evidence="2" id="KW-1003">Cell membrane</keyword>
<keyword evidence="9" id="KW-1185">Reference proteome</keyword>
<reference evidence="8 9" key="1">
    <citation type="submission" date="2019-02" db="EMBL/GenBank/DDBJ databases">
        <title>Deep-cultivation of Planctomycetes and their phenomic and genomic characterization uncovers novel biology.</title>
        <authorList>
            <person name="Wiegand S."/>
            <person name="Jogler M."/>
            <person name="Boedeker C."/>
            <person name="Pinto D."/>
            <person name="Vollmers J."/>
            <person name="Rivas-Marin E."/>
            <person name="Kohn T."/>
            <person name="Peeters S.H."/>
            <person name="Heuer A."/>
            <person name="Rast P."/>
            <person name="Oberbeckmann S."/>
            <person name="Bunk B."/>
            <person name="Jeske O."/>
            <person name="Meyerdierks A."/>
            <person name="Storesund J.E."/>
            <person name="Kallscheuer N."/>
            <person name="Luecker S."/>
            <person name="Lage O.M."/>
            <person name="Pohl T."/>
            <person name="Merkel B.J."/>
            <person name="Hornburger P."/>
            <person name="Mueller R.-W."/>
            <person name="Bruemmer F."/>
            <person name="Labrenz M."/>
            <person name="Spormann A.M."/>
            <person name="Op den Camp H."/>
            <person name="Overmann J."/>
            <person name="Amann R."/>
            <person name="Jetten M.S.M."/>
            <person name="Mascher T."/>
            <person name="Medema M.H."/>
            <person name="Devos D.P."/>
            <person name="Kaster A.-K."/>
            <person name="Ovreas L."/>
            <person name="Rohde M."/>
            <person name="Galperin M.Y."/>
            <person name="Jogler C."/>
        </authorList>
    </citation>
    <scope>NUCLEOTIDE SEQUENCE [LARGE SCALE GENOMIC DNA]</scope>
    <source>
        <strain evidence="8 9">I41</strain>
    </source>
</reference>
<gene>
    <name evidence="8" type="ORF">I41_23460</name>
</gene>
<dbReference type="KEGG" id="llh:I41_23460"/>
<evidence type="ECO:0000256" key="5">
    <source>
        <dbReference type="ARBA" id="ARBA00023136"/>
    </source>
</evidence>
<dbReference type="Gene3D" id="1.20.950.20">
    <property type="entry name" value="Transmembrane di-heme cytochromes, Chain C"/>
    <property type="match status" value="1"/>
</dbReference>
<keyword evidence="5 6" id="KW-0472">Membrane</keyword>
<evidence type="ECO:0000256" key="1">
    <source>
        <dbReference type="ARBA" id="ARBA00004651"/>
    </source>
</evidence>
<dbReference type="AlphaFoldDB" id="A0A517TXQ8"/>
<feature type="transmembrane region" description="Helical" evidence="6">
    <location>
        <begin position="185"/>
        <end position="202"/>
    </location>
</feature>
<evidence type="ECO:0000256" key="4">
    <source>
        <dbReference type="ARBA" id="ARBA00022989"/>
    </source>
</evidence>
<dbReference type="GO" id="GO:0022904">
    <property type="term" value="P:respiratory electron transport chain"/>
    <property type="evidence" value="ECO:0007669"/>
    <property type="project" value="InterPro"/>
</dbReference>
<dbReference type="PANTHER" id="PTHR30485">
    <property type="entry name" value="NI/FE-HYDROGENASE 1 B-TYPE CYTOCHROME SUBUNIT"/>
    <property type="match status" value="1"/>
</dbReference>
<dbReference type="SUPFAM" id="SSF81342">
    <property type="entry name" value="Transmembrane di-heme cytochromes"/>
    <property type="match status" value="1"/>
</dbReference>
<dbReference type="InterPro" id="IPR016174">
    <property type="entry name" value="Di-haem_cyt_TM"/>
</dbReference>
<feature type="transmembrane region" description="Helical" evidence="6">
    <location>
        <begin position="38"/>
        <end position="59"/>
    </location>
</feature>
<dbReference type="RefSeq" id="WP_145432654.1">
    <property type="nucleotide sequence ID" value="NZ_CP036339.1"/>
</dbReference>
<evidence type="ECO:0000313" key="9">
    <source>
        <dbReference type="Proteomes" id="UP000317909"/>
    </source>
</evidence>
<dbReference type="Proteomes" id="UP000317909">
    <property type="component" value="Chromosome"/>
</dbReference>
<feature type="transmembrane region" description="Helical" evidence="6">
    <location>
        <begin position="12"/>
        <end position="32"/>
    </location>
</feature>
<dbReference type="InterPro" id="IPR051542">
    <property type="entry name" value="Hydrogenase_cytochrome"/>
</dbReference>
<feature type="transmembrane region" description="Helical" evidence="6">
    <location>
        <begin position="134"/>
        <end position="156"/>
    </location>
</feature>
<dbReference type="Pfam" id="PF01292">
    <property type="entry name" value="Ni_hydr_CYTB"/>
    <property type="match status" value="1"/>
</dbReference>
<sequence length="240" mass="26009">MAKVLIWDWPTRIIHWLLTLGFLACFGIAQLAGEHSAWFPIHMILGVSLGFVVLLRVMWGFMGTRYARFSSFLYSPSALFAYLKGTLSGKAPRFAGHNPGSAYATFAMLLLIGVVVVTGLLMSSGSEAAEEMHVPAAYALAAAVATHIVGVFWHTWRHRENLTLTMVTGWKEAPPAARIASTRPVVAALFAVVIAAVTLGLFRNYDSAKQQTTVPFAGTVIRLGEVEGGESDGRRSRDGD</sequence>
<evidence type="ECO:0000313" key="8">
    <source>
        <dbReference type="EMBL" id="QDT73157.1"/>
    </source>
</evidence>
<evidence type="ECO:0000256" key="2">
    <source>
        <dbReference type="ARBA" id="ARBA00022475"/>
    </source>
</evidence>
<dbReference type="GO" id="GO:0020037">
    <property type="term" value="F:heme binding"/>
    <property type="evidence" value="ECO:0007669"/>
    <property type="project" value="TreeGrafter"/>
</dbReference>
<dbReference type="GO" id="GO:0005886">
    <property type="term" value="C:plasma membrane"/>
    <property type="evidence" value="ECO:0007669"/>
    <property type="project" value="UniProtKB-SubCell"/>
</dbReference>